<protein>
    <submittedName>
        <fullName evidence="2">Uncharacterized protein</fullName>
    </submittedName>
</protein>
<keyword evidence="1" id="KW-1133">Transmembrane helix</keyword>
<reference evidence="2" key="1">
    <citation type="submission" date="2021-01" db="EMBL/GenBank/DDBJ databases">
        <authorList>
            <person name="Corre E."/>
            <person name="Pelletier E."/>
            <person name="Niang G."/>
            <person name="Scheremetjew M."/>
            <person name="Finn R."/>
            <person name="Kale V."/>
            <person name="Holt S."/>
            <person name="Cochrane G."/>
            <person name="Meng A."/>
            <person name="Brown T."/>
            <person name="Cohen L."/>
        </authorList>
    </citation>
    <scope>NUCLEOTIDE SEQUENCE</scope>
    <source>
        <strain evidence="2">Pbaha01</strain>
    </source>
</reference>
<evidence type="ECO:0000256" key="1">
    <source>
        <dbReference type="SAM" id="Phobius"/>
    </source>
</evidence>
<organism evidence="2">
    <name type="scientific">Pyrodinium bahamense</name>
    <dbReference type="NCBI Taxonomy" id="73915"/>
    <lineage>
        <taxon>Eukaryota</taxon>
        <taxon>Sar</taxon>
        <taxon>Alveolata</taxon>
        <taxon>Dinophyceae</taxon>
        <taxon>Gonyaulacales</taxon>
        <taxon>Pyrocystaceae</taxon>
        <taxon>Pyrodinium</taxon>
    </lineage>
</organism>
<gene>
    <name evidence="2" type="ORF">PBAH0796_LOCUS1233</name>
</gene>
<evidence type="ECO:0000313" key="2">
    <source>
        <dbReference type="EMBL" id="CAD8345495.1"/>
    </source>
</evidence>
<dbReference type="AlphaFoldDB" id="A0A7S0F8L2"/>
<name>A0A7S0F8L2_9DINO</name>
<proteinExistence type="predicted"/>
<dbReference type="EMBL" id="HBEG01002287">
    <property type="protein sequence ID" value="CAD8345495.1"/>
    <property type="molecule type" value="Transcribed_RNA"/>
</dbReference>
<feature type="transmembrane region" description="Helical" evidence="1">
    <location>
        <begin position="55"/>
        <end position="75"/>
    </location>
</feature>
<keyword evidence="1" id="KW-0472">Membrane</keyword>
<keyword evidence="1" id="KW-0812">Transmembrane</keyword>
<accession>A0A7S0F8L2</accession>
<sequence>MAQAKGSRSLVQCTDFPSNLCAGAMTKAVYYKLWATTANWTQRKNYGWYQVWSRLAPWGLYVAAPAACWFSFGWWSDDWKKIATLGIYEPPLVHWDSNMTSMRSDFVKYHAQYPGIPYK</sequence>